<dbReference type="PANTHER" id="PTHR21143">
    <property type="entry name" value="INVERTEBRATE GUSTATORY RECEPTOR"/>
    <property type="match status" value="1"/>
</dbReference>
<evidence type="ECO:0008006" key="11">
    <source>
        <dbReference type="Google" id="ProtNLM"/>
    </source>
</evidence>
<evidence type="ECO:0000256" key="5">
    <source>
        <dbReference type="ARBA" id="ARBA00023136"/>
    </source>
</evidence>
<dbReference type="EMBL" id="JAHXZJ010002982">
    <property type="protein sequence ID" value="KAH0535844.1"/>
    <property type="molecule type" value="Genomic_DNA"/>
</dbReference>
<dbReference type="GO" id="GO:0030424">
    <property type="term" value="C:axon"/>
    <property type="evidence" value="ECO:0007669"/>
    <property type="project" value="TreeGrafter"/>
</dbReference>
<evidence type="ECO:0000256" key="6">
    <source>
        <dbReference type="ARBA" id="ARBA00023170"/>
    </source>
</evidence>
<feature type="transmembrane region" description="Helical" evidence="8">
    <location>
        <begin position="852"/>
        <end position="874"/>
    </location>
</feature>
<keyword evidence="3 8" id="KW-0812">Transmembrane</keyword>
<organism evidence="9 10">
    <name type="scientific">Cotesia glomerata</name>
    <name type="common">Lepidopteran parasitic wasp</name>
    <name type="synonym">Apanteles glomeratus</name>
    <dbReference type="NCBI Taxonomy" id="32391"/>
    <lineage>
        <taxon>Eukaryota</taxon>
        <taxon>Metazoa</taxon>
        <taxon>Ecdysozoa</taxon>
        <taxon>Arthropoda</taxon>
        <taxon>Hexapoda</taxon>
        <taxon>Insecta</taxon>
        <taxon>Pterygota</taxon>
        <taxon>Neoptera</taxon>
        <taxon>Endopterygota</taxon>
        <taxon>Hymenoptera</taxon>
        <taxon>Apocrita</taxon>
        <taxon>Ichneumonoidea</taxon>
        <taxon>Braconidae</taxon>
        <taxon>Microgastrinae</taxon>
        <taxon>Cotesia</taxon>
    </lineage>
</organism>
<comment type="caution">
    <text evidence="9">The sequence shown here is derived from an EMBL/GenBank/DDBJ whole genome shotgun (WGS) entry which is preliminary data.</text>
</comment>
<feature type="transmembrane region" description="Helical" evidence="8">
    <location>
        <begin position="760"/>
        <end position="781"/>
    </location>
</feature>
<dbReference type="GO" id="GO:0005886">
    <property type="term" value="C:plasma membrane"/>
    <property type="evidence" value="ECO:0007669"/>
    <property type="project" value="UniProtKB-SubCell"/>
</dbReference>
<evidence type="ECO:0000256" key="3">
    <source>
        <dbReference type="ARBA" id="ARBA00022692"/>
    </source>
</evidence>
<dbReference type="GO" id="GO:0030425">
    <property type="term" value="C:dendrite"/>
    <property type="evidence" value="ECO:0007669"/>
    <property type="project" value="TreeGrafter"/>
</dbReference>
<keyword evidence="5 8" id="KW-0472">Membrane</keyword>
<evidence type="ECO:0000256" key="7">
    <source>
        <dbReference type="ARBA" id="ARBA00023224"/>
    </source>
</evidence>
<evidence type="ECO:0000313" key="9">
    <source>
        <dbReference type="EMBL" id="KAH0535844.1"/>
    </source>
</evidence>
<protein>
    <recommendedName>
        <fullName evidence="11">Gustatory receptor</fullName>
    </recommendedName>
</protein>
<sequence>MQQKLFRKRGNTSNYNFNLLCKRIIFYGLLSVFKLLGLSPWKVNLYKILTENQDNNQVDLFKASKYGSFYNILLATVLSTYCAMVLSLKLYSQTYVKSELVDKIDECLMFYGTLVLVVIWLSYVLQQKKMIIIINGLYSINNNLKSCDRFTFKSDCRFYILSVINFCLCFGIIVTECSVSGLYTAILWIGPFFTSSWVLMQYTLLLNVISQFFESINLKILQLADINTENYYQTALRSKVSLRDLAIKDINCISNAIMQLCDICDQFKKTPQYVSLLLNRCAMNSPTKESLLDFLRDLSYRNVNFNAYGVIALNGSLLQTPFCERLIFYSYLLCFKISGLAPFEMKISCFFNNQNKHETIKLTAPCKVSDYAFIYNALLLISMTTYFVVLYLSPSWEKIYIHSCTLGTIGKGLIILGATTSVIIWFIYILKQSVIVSIANEIYRVNNALKRCKHYELKTNYFIYFIFIGNFIMCFFIMLVGIATHEYVSVPFWSIPCILVSWVIIQYTITLIVINQNIACLNEMLLKLGNVDTKIKFQKLFVTKFPLREAIILDIINMNHANKKLCKICNDAANFFTIPILSAIIYFAMTTIYELRYLFLAITNKSYGTIPPFLIHLDSVSWFVIVLFDLTAFTSSVTSTTREFKKTALYIHLLLDRCTMDLPTEKMLIEFSRDLLHRNVEFTAFHITVLDGSLLHSHSAMDQKFYQKRSSRKYSSHLKLYSFLLIFKILGLAPFAINISKVLKSNINRNISYPYKVSKYGFFYNALLIFTLSAYVIVLMYKDMFIPNYVSSNSLKIVVTNLRFFGITGVIIIWFVYIYYQKTVVEIANELYTVDTNLEICKYYSLINDSHAYYIIIANSVFSGGLLLLNLVLYHSLVMPLWMIPCTISSYLLAQYALFLSIITQRFNSINKTILKFGNMHSDDELSTIFNDKITLCKPIVNDIENVNHANLELCNICNKMADFYTFPMLITVIYFMIISMMNLYFLVGATITQSDELTLFDAIESGVTVLVALNCFVALNTNVIRIERELGETASCVHLLMDRCLLNQKVEKSLIKFSWDLLHRNLGLSNYRIIELNGSFISSLDDVHRGHPLVNGHVSSTTDVVKWELHITLVLSQLRANNLTEQA</sequence>
<feature type="transmembrane region" description="Helical" evidence="8">
    <location>
        <begin position="969"/>
        <end position="988"/>
    </location>
</feature>
<dbReference type="GO" id="GO:0007635">
    <property type="term" value="P:chemosensory behavior"/>
    <property type="evidence" value="ECO:0007669"/>
    <property type="project" value="TreeGrafter"/>
</dbReference>
<dbReference type="GO" id="GO:0007165">
    <property type="term" value="P:signal transduction"/>
    <property type="evidence" value="ECO:0007669"/>
    <property type="project" value="UniProtKB-KW"/>
</dbReference>
<keyword evidence="7" id="KW-0807">Transducer</keyword>
<feature type="transmembrane region" description="Helical" evidence="8">
    <location>
        <begin position="490"/>
        <end position="514"/>
    </location>
</feature>
<dbReference type="InterPro" id="IPR013604">
    <property type="entry name" value="7TM_chemorcpt"/>
</dbReference>
<feature type="transmembrane region" description="Helical" evidence="8">
    <location>
        <begin position="718"/>
        <end position="740"/>
    </location>
</feature>
<feature type="transmembrane region" description="Helical" evidence="8">
    <location>
        <begin position="371"/>
        <end position="392"/>
    </location>
</feature>
<feature type="transmembrane region" description="Helical" evidence="8">
    <location>
        <begin position="613"/>
        <end position="637"/>
    </location>
</feature>
<reference evidence="9 10" key="1">
    <citation type="journal article" date="2021" name="J. Hered.">
        <title>A chromosome-level genome assembly of the parasitoid wasp, Cotesia glomerata (Hymenoptera: Braconidae).</title>
        <authorList>
            <person name="Pinto B.J."/>
            <person name="Weis J.J."/>
            <person name="Gamble T."/>
            <person name="Ode P.J."/>
            <person name="Paul R."/>
            <person name="Zaspel J.M."/>
        </authorList>
    </citation>
    <scope>NUCLEOTIDE SEQUENCE [LARGE SCALE GENOMIC DNA]</scope>
    <source>
        <strain evidence="9">CgM1</strain>
    </source>
</reference>
<evidence type="ECO:0000256" key="1">
    <source>
        <dbReference type="ARBA" id="ARBA00004651"/>
    </source>
</evidence>
<feature type="transmembrane region" description="Helical" evidence="8">
    <location>
        <begin position="881"/>
        <end position="903"/>
    </location>
</feature>
<feature type="transmembrane region" description="Helical" evidence="8">
    <location>
        <begin position="572"/>
        <end position="593"/>
    </location>
</feature>
<dbReference type="AlphaFoldDB" id="A0AAV7HFI3"/>
<dbReference type="PANTHER" id="PTHR21143:SF133">
    <property type="entry name" value="GUSTATORY AND PHEROMONE RECEPTOR 32A-RELATED"/>
    <property type="match status" value="1"/>
</dbReference>
<evidence type="ECO:0000256" key="2">
    <source>
        <dbReference type="ARBA" id="ARBA00022475"/>
    </source>
</evidence>
<dbReference type="Pfam" id="PF08395">
    <property type="entry name" value="7tm_7"/>
    <property type="match status" value="2"/>
</dbReference>
<comment type="subcellular location">
    <subcellularLocation>
        <location evidence="1">Cell membrane</location>
        <topology evidence="1">Multi-pass membrane protein</topology>
    </subcellularLocation>
</comment>
<keyword evidence="10" id="KW-1185">Reference proteome</keyword>
<evidence type="ECO:0000256" key="4">
    <source>
        <dbReference type="ARBA" id="ARBA00022989"/>
    </source>
</evidence>
<proteinExistence type="predicted"/>
<evidence type="ECO:0000313" key="10">
    <source>
        <dbReference type="Proteomes" id="UP000826195"/>
    </source>
</evidence>
<evidence type="ECO:0000256" key="8">
    <source>
        <dbReference type="SAM" id="Phobius"/>
    </source>
</evidence>
<feature type="transmembrane region" description="Helical" evidence="8">
    <location>
        <begin position="412"/>
        <end position="430"/>
    </location>
</feature>
<dbReference type="GO" id="GO:0008049">
    <property type="term" value="P:male courtship behavior"/>
    <property type="evidence" value="ECO:0007669"/>
    <property type="project" value="TreeGrafter"/>
</dbReference>
<gene>
    <name evidence="9" type="ORF">KQX54_019665</name>
</gene>
<feature type="transmembrane region" description="Helical" evidence="8">
    <location>
        <begin position="158"/>
        <end position="174"/>
    </location>
</feature>
<dbReference type="Proteomes" id="UP000826195">
    <property type="component" value="Unassembled WGS sequence"/>
</dbReference>
<dbReference type="GO" id="GO:0043025">
    <property type="term" value="C:neuronal cell body"/>
    <property type="evidence" value="ECO:0007669"/>
    <property type="project" value="TreeGrafter"/>
</dbReference>
<feature type="transmembrane region" description="Helical" evidence="8">
    <location>
        <begin position="802"/>
        <end position="820"/>
    </location>
</feature>
<feature type="transmembrane region" description="Helical" evidence="8">
    <location>
        <begin position="69"/>
        <end position="88"/>
    </location>
</feature>
<keyword evidence="2" id="KW-1003">Cell membrane</keyword>
<feature type="transmembrane region" description="Helical" evidence="8">
    <location>
        <begin position="108"/>
        <end position="125"/>
    </location>
</feature>
<dbReference type="GO" id="GO:0050909">
    <property type="term" value="P:sensory perception of taste"/>
    <property type="evidence" value="ECO:0007669"/>
    <property type="project" value="InterPro"/>
</dbReference>
<keyword evidence="4 8" id="KW-1133">Transmembrane helix</keyword>
<name>A0AAV7HFI3_COTGL</name>
<feature type="transmembrane region" description="Helical" evidence="8">
    <location>
        <begin position="186"/>
        <end position="209"/>
    </location>
</feature>
<accession>A0AAV7HFI3</accession>
<keyword evidence="6" id="KW-0675">Receptor</keyword>
<feature type="transmembrane region" description="Helical" evidence="8">
    <location>
        <begin position="461"/>
        <end position="484"/>
    </location>
</feature>